<dbReference type="InterPro" id="IPR014729">
    <property type="entry name" value="Rossmann-like_a/b/a_fold"/>
</dbReference>
<dbReference type="GO" id="GO:0005737">
    <property type="term" value="C:cytoplasm"/>
    <property type="evidence" value="ECO:0007669"/>
    <property type="project" value="InterPro"/>
</dbReference>
<dbReference type="GO" id="GO:0004359">
    <property type="term" value="F:glutaminase activity"/>
    <property type="evidence" value="ECO:0007669"/>
    <property type="project" value="InterPro"/>
</dbReference>
<dbReference type="PANTHER" id="PTHR23090:SF9">
    <property type="entry name" value="GLUTAMINE-DEPENDENT NAD(+) SYNTHETASE"/>
    <property type="match status" value="1"/>
</dbReference>
<feature type="domain" description="NAD/GMP synthase" evidence="6">
    <location>
        <begin position="16"/>
        <end position="112"/>
    </location>
</feature>
<protein>
    <recommendedName>
        <fullName evidence="6">NAD/GMP synthase domain-containing protein</fullName>
    </recommendedName>
</protein>
<reference evidence="7" key="1">
    <citation type="submission" date="2018-05" db="EMBL/GenBank/DDBJ databases">
        <authorList>
            <person name="Lanie J.A."/>
            <person name="Ng W.-L."/>
            <person name="Kazmierczak K.M."/>
            <person name="Andrzejewski T.M."/>
            <person name="Davidsen T.M."/>
            <person name="Wayne K.J."/>
            <person name="Tettelin H."/>
            <person name="Glass J.I."/>
            <person name="Rusch D."/>
            <person name="Podicherti R."/>
            <person name="Tsui H.-C.T."/>
            <person name="Winkler M.E."/>
        </authorList>
    </citation>
    <scope>NUCLEOTIDE SEQUENCE</scope>
</reference>
<dbReference type="GO" id="GO:0003952">
    <property type="term" value="F:NAD+ synthase (glutamine-hydrolyzing) activity"/>
    <property type="evidence" value="ECO:0007669"/>
    <property type="project" value="InterPro"/>
</dbReference>
<evidence type="ECO:0000313" key="7">
    <source>
        <dbReference type="EMBL" id="SVA20936.1"/>
    </source>
</evidence>
<proteinExistence type="predicted"/>
<evidence type="ECO:0000256" key="4">
    <source>
        <dbReference type="ARBA" id="ARBA00022840"/>
    </source>
</evidence>
<evidence type="ECO:0000256" key="3">
    <source>
        <dbReference type="ARBA" id="ARBA00022741"/>
    </source>
</evidence>
<evidence type="ECO:0000256" key="2">
    <source>
        <dbReference type="ARBA" id="ARBA00022598"/>
    </source>
</evidence>
<dbReference type="NCBIfam" id="TIGR00552">
    <property type="entry name" value="nadE"/>
    <property type="match status" value="2"/>
</dbReference>
<accession>A0A381TY32</accession>
<dbReference type="CDD" id="cd00553">
    <property type="entry name" value="NAD_synthase"/>
    <property type="match status" value="1"/>
</dbReference>
<dbReference type="InterPro" id="IPR003694">
    <property type="entry name" value="NAD_synthase"/>
</dbReference>
<dbReference type="SUPFAM" id="SSF52402">
    <property type="entry name" value="Adenine nucleotide alpha hydrolases-like"/>
    <property type="match status" value="1"/>
</dbReference>
<dbReference type="GO" id="GO:0009435">
    <property type="term" value="P:NAD+ biosynthetic process"/>
    <property type="evidence" value="ECO:0007669"/>
    <property type="project" value="UniProtKB-UniPathway"/>
</dbReference>
<organism evidence="7">
    <name type="scientific">marine metagenome</name>
    <dbReference type="NCBI Taxonomy" id="408172"/>
    <lineage>
        <taxon>unclassified sequences</taxon>
        <taxon>metagenomes</taxon>
        <taxon>ecological metagenomes</taxon>
    </lineage>
</organism>
<dbReference type="PANTHER" id="PTHR23090">
    <property type="entry name" value="NH 3 /GLUTAMINE-DEPENDENT NAD + SYNTHETASE"/>
    <property type="match status" value="1"/>
</dbReference>
<name>A0A381TY32_9ZZZZ</name>
<feature type="domain" description="NAD/GMP synthase" evidence="6">
    <location>
        <begin position="138"/>
        <end position="301"/>
    </location>
</feature>
<dbReference type="Gene3D" id="3.40.50.620">
    <property type="entry name" value="HUPs"/>
    <property type="match status" value="1"/>
</dbReference>
<dbReference type="EMBL" id="UINC01005376">
    <property type="protein sequence ID" value="SVA20936.1"/>
    <property type="molecule type" value="Genomic_DNA"/>
</dbReference>
<dbReference type="InterPro" id="IPR022310">
    <property type="entry name" value="NAD/GMP_synthase"/>
</dbReference>
<comment type="pathway">
    <text evidence="1">Cofactor biosynthesis; NAD(+) biosynthesis.</text>
</comment>
<gene>
    <name evidence="7" type="ORF">METZ01_LOCUS73790</name>
</gene>
<dbReference type="UniPathway" id="UPA00253"/>
<sequence length="331" mass="38402">MTFQNNLLQINNTDQVINSLVDFIKKQVYENFKKKGVVIGLSGGLDSSVVAALCVKALGSKNVLGIIMPEKESNPQSIQFAQKLAKKLEISTMTIDITNILDSFDIYNIRNSVNKKYYSNFDNNCQYRIVVPQDLIERDGIGFPYLEIKERDKNILKIKLSYNDYLVMTAATTIKHRARMINLYFQAEKNNFLVMGTTNKTEFVQGYYVKYGDGGVDVEPLTDLFKTQIFQLAEHLGIPEEIIKRKPSPDTWSLEVSDEEFFYRIPFQMFDTFWYCRENNLDVKTISEIFSLTDIQTKRILTDQERKWNYSKHLRNLPPSWKSNAIIKSKL</sequence>
<keyword evidence="5" id="KW-0520">NAD</keyword>
<dbReference type="GO" id="GO:0005524">
    <property type="term" value="F:ATP binding"/>
    <property type="evidence" value="ECO:0007669"/>
    <property type="project" value="UniProtKB-KW"/>
</dbReference>
<dbReference type="Pfam" id="PF02540">
    <property type="entry name" value="NAD_synthase"/>
    <property type="match status" value="2"/>
</dbReference>
<keyword evidence="3" id="KW-0547">Nucleotide-binding</keyword>
<dbReference type="NCBIfam" id="NF002048">
    <property type="entry name" value="PRK00876.1"/>
    <property type="match status" value="1"/>
</dbReference>
<keyword evidence="2" id="KW-0436">Ligase</keyword>
<evidence type="ECO:0000256" key="5">
    <source>
        <dbReference type="ARBA" id="ARBA00023027"/>
    </source>
</evidence>
<keyword evidence="4" id="KW-0067">ATP-binding</keyword>
<evidence type="ECO:0000259" key="6">
    <source>
        <dbReference type="Pfam" id="PF02540"/>
    </source>
</evidence>
<dbReference type="AlphaFoldDB" id="A0A381TY32"/>
<evidence type="ECO:0000256" key="1">
    <source>
        <dbReference type="ARBA" id="ARBA00004790"/>
    </source>
</evidence>